<dbReference type="Gene3D" id="2.40.50.100">
    <property type="match status" value="1"/>
</dbReference>
<proteinExistence type="predicted"/>
<name>A0AAJ1BBG1_9ACTO</name>
<feature type="domain" description="Mop" evidence="3">
    <location>
        <begin position="63"/>
        <end position="128"/>
    </location>
</feature>
<dbReference type="GO" id="GO:0015689">
    <property type="term" value="P:molybdate ion transport"/>
    <property type="evidence" value="ECO:0007669"/>
    <property type="project" value="InterPro"/>
</dbReference>
<dbReference type="Proteomes" id="UP001200537">
    <property type="component" value="Unassembled WGS sequence"/>
</dbReference>
<dbReference type="InterPro" id="IPR041657">
    <property type="entry name" value="HTH_17"/>
</dbReference>
<evidence type="ECO:0000259" key="3">
    <source>
        <dbReference type="PROSITE" id="PS51866"/>
    </source>
</evidence>
<dbReference type="InterPro" id="IPR009061">
    <property type="entry name" value="DNA-bd_dom_put_sf"/>
</dbReference>
<comment type="caution">
    <text evidence="4">The sequence shown here is derived from an EMBL/GenBank/DDBJ whole genome shotgun (WGS) entry which is preliminary data.</text>
</comment>
<dbReference type="EMBL" id="JAKNHJ010000007">
    <property type="protein sequence ID" value="MCG4617834.1"/>
    <property type="molecule type" value="Genomic_DNA"/>
</dbReference>
<dbReference type="InterPro" id="IPR008995">
    <property type="entry name" value="Mo/tungstate-bd_C_term_dom"/>
</dbReference>
<dbReference type="AlphaFoldDB" id="A0AAJ1BBG1"/>
<dbReference type="RefSeq" id="WP_238127944.1">
    <property type="nucleotide sequence ID" value="NZ_JAKNHJ010000007.1"/>
</dbReference>
<organism evidence="4 5">
    <name type="scientific">Varibaculum cambriense</name>
    <dbReference type="NCBI Taxonomy" id="184870"/>
    <lineage>
        <taxon>Bacteria</taxon>
        <taxon>Bacillati</taxon>
        <taxon>Actinomycetota</taxon>
        <taxon>Actinomycetes</taxon>
        <taxon>Actinomycetales</taxon>
        <taxon>Actinomycetaceae</taxon>
        <taxon>Varibaculum</taxon>
    </lineage>
</organism>
<protein>
    <submittedName>
        <fullName evidence="4">TOBE domain-containing protein</fullName>
    </submittedName>
</protein>
<dbReference type="Pfam" id="PF12728">
    <property type="entry name" value="HTH_17"/>
    <property type="match status" value="1"/>
</dbReference>
<accession>A0AAJ1BBG1</accession>
<dbReference type="PROSITE" id="PS51866">
    <property type="entry name" value="MOP"/>
    <property type="match status" value="1"/>
</dbReference>
<evidence type="ECO:0000313" key="4">
    <source>
        <dbReference type="EMBL" id="MCG4617834.1"/>
    </source>
</evidence>
<gene>
    <name evidence="4" type="ORF">L0M99_04915</name>
</gene>
<dbReference type="InterPro" id="IPR004606">
    <property type="entry name" value="Mop_domain"/>
</dbReference>
<dbReference type="SUPFAM" id="SSF50331">
    <property type="entry name" value="MOP-like"/>
    <property type="match status" value="1"/>
</dbReference>
<sequence length="134" mass="14458">MPSYRISTIANLLGVSDDTIRRWLDENLIKAVNGSGPKRVDGASVARFLQERPAGTQLGDDPNESIRNHFQGLVVALKKGQVMSQVDLQCGPYRVVSLVSTEAVEELNLEIGSVATAQVKATNVSVQLPEGDKL</sequence>
<evidence type="ECO:0000313" key="5">
    <source>
        <dbReference type="Proteomes" id="UP001200537"/>
    </source>
</evidence>
<evidence type="ECO:0000256" key="2">
    <source>
        <dbReference type="PROSITE-ProRule" id="PRU01213"/>
    </source>
</evidence>
<reference evidence="4" key="1">
    <citation type="submission" date="2022-01" db="EMBL/GenBank/DDBJ databases">
        <title>Collection of gut derived symbiotic bacterial strains cultured from healthy donors.</title>
        <authorList>
            <person name="Lin H."/>
            <person name="Kohout C."/>
            <person name="Waligurski E."/>
            <person name="Pamer E.G."/>
        </authorList>
    </citation>
    <scope>NUCLEOTIDE SEQUENCE</scope>
    <source>
        <strain evidence="4">DFI.7.46</strain>
    </source>
</reference>
<dbReference type="InterPro" id="IPR005116">
    <property type="entry name" value="Transp-assoc_OB_typ1"/>
</dbReference>
<evidence type="ECO:0000256" key="1">
    <source>
        <dbReference type="ARBA" id="ARBA00022505"/>
    </source>
</evidence>
<dbReference type="Pfam" id="PF03459">
    <property type="entry name" value="TOBE"/>
    <property type="match status" value="1"/>
</dbReference>
<dbReference type="SUPFAM" id="SSF46955">
    <property type="entry name" value="Putative DNA-binding domain"/>
    <property type="match status" value="1"/>
</dbReference>
<keyword evidence="1 2" id="KW-0500">Molybdenum</keyword>